<evidence type="ECO:0000313" key="3">
    <source>
        <dbReference type="Proteomes" id="UP000037854"/>
    </source>
</evidence>
<protein>
    <recommendedName>
        <fullName evidence="4">Citrate transporter-like domain-containing protein</fullName>
    </recommendedName>
</protein>
<accession>A0ABR5MF96</accession>
<feature type="transmembrane region" description="Helical" evidence="1">
    <location>
        <begin position="213"/>
        <end position="244"/>
    </location>
</feature>
<gene>
    <name evidence="2" type="ORF">AFL42_17100</name>
</gene>
<feature type="transmembrane region" description="Helical" evidence="1">
    <location>
        <begin position="295"/>
        <end position="313"/>
    </location>
</feature>
<evidence type="ECO:0008006" key="4">
    <source>
        <dbReference type="Google" id="ProtNLM"/>
    </source>
</evidence>
<name>A0ABR5MF96_9BACI</name>
<sequence>LNLSGINIAQEVLKENLNKLSKKVRDTFISKTTVRAYVLALIWSPMEIIVAITVGATGVNYLKILPYLLLVSFIALIVDVIVGKWRFKNIPFESPKETIPLPSKEIVKKLIQLFVALFLFLAFILMVSNLFNLNFIIAVTLVILPFSAIWALLIKRWYHFKILGYKLWKTQTNKMQNFVVLFISLAFFSNSLNATPALKVIQQPFMHYANSPFIIFVLILITYFLMSLIGVHPIGVIGVLVEILAPLFNIINPTSIAIVLIVSALATSSSSSYGITVTLTSINTNQNPYLITLRNLPFTFIFGFIGILIAMLIL</sequence>
<feature type="transmembrane region" description="Helical" evidence="1">
    <location>
        <begin position="64"/>
        <end position="85"/>
    </location>
</feature>
<organism evidence="2 3">
    <name type="scientific">Oceanobacillus caeni</name>
    <dbReference type="NCBI Taxonomy" id="405946"/>
    <lineage>
        <taxon>Bacteria</taxon>
        <taxon>Bacillati</taxon>
        <taxon>Bacillota</taxon>
        <taxon>Bacilli</taxon>
        <taxon>Bacillales</taxon>
        <taxon>Bacillaceae</taxon>
        <taxon>Oceanobacillus</taxon>
    </lineage>
</organism>
<comment type="caution">
    <text evidence="2">The sequence shown here is derived from an EMBL/GenBank/DDBJ whole genome shotgun (WGS) entry which is preliminary data.</text>
</comment>
<evidence type="ECO:0000313" key="2">
    <source>
        <dbReference type="EMBL" id="KPH69432.1"/>
    </source>
</evidence>
<keyword evidence="1" id="KW-1133">Transmembrane helix</keyword>
<feature type="transmembrane region" description="Helical" evidence="1">
    <location>
        <begin position="175"/>
        <end position="193"/>
    </location>
</feature>
<reference evidence="2 3" key="1">
    <citation type="submission" date="2015-07" db="EMBL/GenBank/DDBJ databases">
        <title>High-quality draft genome sequence of Oceanobacillus caeni HM6, a bacillus isolated from a human feces.</title>
        <authorList>
            <person name="Kumar J."/>
            <person name="Verma M.K."/>
            <person name="Pandey R."/>
            <person name="Bhambi M."/>
            <person name="Chauhan N."/>
        </authorList>
    </citation>
    <scope>NUCLEOTIDE SEQUENCE [LARGE SCALE GENOMIC DNA]</scope>
    <source>
        <strain evidence="2 3">HM6</strain>
    </source>
</reference>
<evidence type="ECO:0000256" key="1">
    <source>
        <dbReference type="SAM" id="Phobius"/>
    </source>
</evidence>
<dbReference type="EMBL" id="LGTK01000112">
    <property type="protein sequence ID" value="KPH69432.1"/>
    <property type="molecule type" value="Genomic_DNA"/>
</dbReference>
<dbReference type="RefSeq" id="WP_165589228.1">
    <property type="nucleotide sequence ID" value="NZ_LGTK01000112.1"/>
</dbReference>
<dbReference type="Proteomes" id="UP000037854">
    <property type="component" value="Unassembled WGS sequence"/>
</dbReference>
<proteinExistence type="predicted"/>
<feature type="non-terminal residue" evidence="2">
    <location>
        <position position="1"/>
    </location>
</feature>
<feature type="transmembrane region" description="Helical" evidence="1">
    <location>
        <begin position="36"/>
        <end position="58"/>
    </location>
</feature>
<keyword evidence="3" id="KW-1185">Reference proteome</keyword>
<feature type="transmembrane region" description="Helical" evidence="1">
    <location>
        <begin position="106"/>
        <end position="127"/>
    </location>
</feature>
<keyword evidence="1" id="KW-0472">Membrane</keyword>
<feature type="transmembrane region" description="Helical" evidence="1">
    <location>
        <begin position="133"/>
        <end position="154"/>
    </location>
</feature>
<keyword evidence="1" id="KW-0812">Transmembrane</keyword>